<feature type="compositionally biased region" description="Basic and acidic residues" evidence="1">
    <location>
        <begin position="149"/>
        <end position="188"/>
    </location>
</feature>
<dbReference type="GO" id="GO:0032259">
    <property type="term" value="P:methylation"/>
    <property type="evidence" value="ECO:0007669"/>
    <property type="project" value="UniProtKB-KW"/>
</dbReference>
<dbReference type="GeneID" id="73045697"/>
<dbReference type="SUPFAM" id="SSF53335">
    <property type="entry name" value="S-adenosyl-L-methionine-dependent methyltransferases"/>
    <property type="match status" value="1"/>
</dbReference>
<keyword evidence="3" id="KW-0808">Transferase</keyword>
<dbReference type="AlphaFoldDB" id="A0ABD5PXM5"/>
<dbReference type="EC" id="2.1.1.222" evidence="3"/>
<dbReference type="CDD" id="cd02440">
    <property type="entry name" value="AdoMet_MTases"/>
    <property type="match status" value="1"/>
</dbReference>
<proteinExistence type="predicted"/>
<dbReference type="InterPro" id="IPR029063">
    <property type="entry name" value="SAM-dependent_MTases_sf"/>
</dbReference>
<name>A0ABD5PXM5_9EURY</name>
<evidence type="ECO:0000313" key="4">
    <source>
        <dbReference type="Proteomes" id="UP001595945"/>
    </source>
</evidence>
<comment type="caution">
    <text evidence="3">The sequence shown here is derived from an EMBL/GenBank/DDBJ whole genome shotgun (WGS) entry which is preliminary data.</text>
</comment>
<dbReference type="Pfam" id="PF13649">
    <property type="entry name" value="Methyltransf_25"/>
    <property type="match status" value="1"/>
</dbReference>
<dbReference type="GO" id="GO:0102208">
    <property type="term" value="F:2-polyprenyl-6-hydroxyphenol methylase activity"/>
    <property type="evidence" value="ECO:0007669"/>
    <property type="project" value="UniProtKB-EC"/>
</dbReference>
<dbReference type="RefSeq" id="WP_254267261.1">
    <property type="nucleotide sequence ID" value="NZ_CP100400.1"/>
</dbReference>
<protein>
    <submittedName>
        <fullName evidence="3">Class I SAM-dependent methyltransferase</fullName>
        <ecNumber evidence="3">2.1.1.222</ecNumber>
        <ecNumber evidence="3">2.1.1.64</ecNumber>
    </submittedName>
</protein>
<dbReference type="GO" id="GO:0061542">
    <property type="term" value="F:3-demethylubiquinol 3-O-methyltransferase activity"/>
    <property type="evidence" value="ECO:0007669"/>
    <property type="project" value="UniProtKB-EC"/>
</dbReference>
<feature type="domain" description="Methyltransferase" evidence="2">
    <location>
        <begin position="48"/>
        <end position="139"/>
    </location>
</feature>
<sequence length="244" mass="27479">MDSNEVRKEWAERSGEYSPSYYAYYGPDETSELILDLLDSFVGSDAAVVELGCSSGRHLAHLRDHGYDDLHGVEINDEAFDVMAETYPDLAADGTFYNDAIENAVAAFEDDRFDAVFSVETLQHIHPDDEAVFGELARITGDLLVTVENENRESEAESDLDGDRTEGRDTARDGQREPRESDSEREGSDSDGELAARRGVNYVDGEFPLYYRNWNRIFTERGLTEVECQSTKRDTLRAFRSDGN</sequence>
<gene>
    <name evidence="3" type="ORF">ACFO9K_03165</name>
</gene>
<dbReference type="Proteomes" id="UP001595945">
    <property type="component" value="Unassembled WGS sequence"/>
</dbReference>
<evidence type="ECO:0000313" key="3">
    <source>
        <dbReference type="EMBL" id="MFC4823256.1"/>
    </source>
</evidence>
<organism evidence="3 4">
    <name type="scientific">Halorussus aquaticus</name>
    <dbReference type="NCBI Taxonomy" id="2953748"/>
    <lineage>
        <taxon>Archaea</taxon>
        <taxon>Methanobacteriati</taxon>
        <taxon>Methanobacteriota</taxon>
        <taxon>Stenosarchaea group</taxon>
        <taxon>Halobacteria</taxon>
        <taxon>Halobacteriales</taxon>
        <taxon>Haladaptataceae</taxon>
        <taxon>Halorussus</taxon>
    </lineage>
</organism>
<dbReference type="Gene3D" id="3.40.50.150">
    <property type="entry name" value="Vaccinia Virus protein VP39"/>
    <property type="match status" value="1"/>
</dbReference>
<keyword evidence="3" id="KW-0489">Methyltransferase</keyword>
<keyword evidence="4" id="KW-1185">Reference proteome</keyword>
<dbReference type="InterPro" id="IPR041698">
    <property type="entry name" value="Methyltransf_25"/>
</dbReference>
<reference evidence="3 4" key="1">
    <citation type="journal article" date="2019" name="Int. J. Syst. Evol. Microbiol.">
        <title>The Global Catalogue of Microorganisms (GCM) 10K type strain sequencing project: providing services to taxonomists for standard genome sequencing and annotation.</title>
        <authorList>
            <consortium name="The Broad Institute Genomics Platform"/>
            <consortium name="The Broad Institute Genome Sequencing Center for Infectious Disease"/>
            <person name="Wu L."/>
            <person name="Ma J."/>
        </authorList>
    </citation>
    <scope>NUCLEOTIDE SEQUENCE [LARGE SCALE GENOMIC DNA]</scope>
    <source>
        <strain evidence="3 4">XZYJ18</strain>
    </source>
</reference>
<dbReference type="EC" id="2.1.1.64" evidence="3"/>
<evidence type="ECO:0000256" key="1">
    <source>
        <dbReference type="SAM" id="MobiDB-lite"/>
    </source>
</evidence>
<evidence type="ECO:0000259" key="2">
    <source>
        <dbReference type="Pfam" id="PF13649"/>
    </source>
</evidence>
<accession>A0ABD5PXM5</accession>
<feature type="region of interest" description="Disordered" evidence="1">
    <location>
        <begin position="148"/>
        <end position="197"/>
    </location>
</feature>
<dbReference type="EMBL" id="JBHSHT010000001">
    <property type="protein sequence ID" value="MFC4823256.1"/>
    <property type="molecule type" value="Genomic_DNA"/>
</dbReference>